<accession>A0ABD0KN82</accession>
<organism evidence="1 2">
    <name type="scientific">Batillaria attramentaria</name>
    <dbReference type="NCBI Taxonomy" id="370345"/>
    <lineage>
        <taxon>Eukaryota</taxon>
        <taxon>Metazoa</taxon>
        <taxon>Spiralia</taxon>
        <taxon>Lophotrochozoa</taxon>
        <taxon>Mollusca</taxon>
        <taxon>Gastropoda</taxon>
        <taxon>Caenogastropoda</taxon>
        <taxon>Sorbeoconcha</taxon>
        <taxon>Cerithioidea</taxon>
        <taxon>Batillariidae</taxon>
        <taxon>Batillaria</taxon>
    </lineage>
</organism>
<sequence length="166" mass="18083">MDLLPPLQSAQMPTVVLRRELASQHLPRPTSWEAERGGLQGLASGAYAVVILWHVARSCTCLHHLPSPEGGGVGVLSLALATATVTCRIVLRPSVTESYVDFASRTFAGCRLLRVGARTHAAHVCGKSDQKKFVLEKKKEDADVLPGWRARGAREIIKRARVPFQP</sequence>
<dbReference type="Proteomes" id="UP001519460">
    <property type="component" value="Unassembled WGS sequence"/>
</dbReference>
<evidence type="ECO:0000313" key="2">
    <source>
        <dbReference type="Proteomes" id="UP001519460"/>
    </source>
</evidence>
<comment type="caution">
    <text evidence="1">The sequence shown here is derived from an EMBL/GenBank/DDBJ whole genome shotgun (WGS) entry which is preliminary data.</text>
</comment>
<dbReference type="AlphaFoldDB" id="A0ABD0KN82"/>
<dbReference type="EMBL" id="JACVVK020000152">
    <property type="protein sequence ID" value="KAK7488335.1"/>
    <property type="molecule type" value="Genomic_DNA"/>
</dbReference>
<protein>
    <submittedName>
        <fullName evidence="1">Uncharacterized protein</fullName>
    </submittedName>
</protein>
<proteinExistence type="predicted"/>
<gene>
    <name evidence="1" type="ORF">BaRGS_00020494</name>
</gene>
<keyword evidence="2" id="KW-1185">Reference proteome</keyword>
<name>A0ABD0KN82_9CAEN</name>
<evidence type="ECO:0000313" key="1">
    <source>
        <dbReference type="EMBL" id="KAK7488335.1"/>
    </source>
</evidence>
<reference evidence="1 2" key="1">
    <citation type="journal article" date="2023" name="Sci. Data">
        <title>Genome assembly of the Korean intertidal mud-creeper Batillaria attramentaria.</title>
        <authorList>
            <person name="Patra A.K."/>
            <person name="Ho P.T."/>
            <person name="Jun S."/>
            <person name="Lee S.J."/>
            <person name="Kim Y."/>
            <person name="Won Y.J."/>
        </authorList>
    </citation>
    <scope>NUCLEOTIDE SEQUENCE [LARGE SCALE GENOMIC DNA]</scope>
    <source>
        <strain evidence="1">Wonlab-2016</strain>
    </source>
</reference>